<feature type="region of interest" description="Disordered" evidence="1">
    <location>
        <begin position="1"/>
        <end position="25"/>
    </location>
</feature>
<accession>A0A9P5PDI7</accession>
<dbReference type="AlphaFoldDB" id="A0A9P5PDI7"/>
<proteinExistence type="predicted"/>
<organism evidence="2 3">
    <name type="scientific">Rhodocollybia butyracea</name>
    <dbReference type="NCBI Taxonomy" id="206335"/>
    <lineage>
        <taxon>Eukaryota</taxon>
        <taxon>Fungi</taxon>
        <taxon>Dikarya</taxon>
        <taxon>Basidiomycota</taxon>
        <taxon>Agaricomycotina</taxon>
        <taxon>Agaricomycetes</taxon>
        <taxon>Agaricomycetidae</taxon>
        <taxon>Agaricales</taxon>
        <taxon>Marasmiineae</taxon>
        <taxon>Omphalotaceae</taxon>
        <taxon>Rhodocollybia</taxon>
    </lineage>
</organism>
<protein>
    <submittedName>
        <fullName evidence="2">Uncharacterized protein</fullName>
    </submittedName>
</protein>
<feature type="compositionally biased region" description="Pro residues" evidence="1">
    <location>
        <begin position="8"/>
        <end position="18"/>
    </location>
</feature>
<comment type="caution">
    <text evidence="2">The sequence shown here is derived from an EMBL/GenBank/DDBJ whole genome shotgun (WGS) entry which is preliminary data.</text>
</comment>
<name>A0A9P5PDI7_9AGAR</name>
<gene>
    <name evidence="2" type="ORF">BDP27DRAFT_1370775</name>
</gene>
<dbReference type="OrthoDB" id="420076at2759"/>
<reference evidence="2" key="1">
    <citation type="submission" date="2020-11" db="EMBL/GenBank/DDBJ databases">
        <authorList>
            <consortium name="DOE Joint Genome Institute"/>
            <person name="Ahrendt S."/>
            <person name="Riley R."/>
            <person name="Andreopoulos W."/>
            <person name="Labutti K."/>
            <person name="Pangilinan J."/>
            <person name="Ruiz-Duenas F.J."/>
            <person name="Barrasa J.M."/>
            <person name="Sanchez-Garcia M."/>
            <person name="Camarero S."/>
            <person name="Miyauchi S."/>
            <person name="Serrano A."/>
            <person name="Linde D."/>
            <person name="Babiker R."/>
            <person name="Drula E."/>
            <person name="Ayuso-Fernandez I."/>
            <person name="Pacheco R."/>
            <person name="Padilla G."/>
            <person name="Ferreira P."/>
            <person name="Barriuso J."/>
            <person name="Kellner H."/>
            <person name="Castanera R."/>
            <person name="Alfaro M."/>
            <person name="Ramirez L."/>
            <person name="Pisabarro A.G."/>
            <person name="Kuo A."/>
            <person name="Tritt A."/>
            <person name="Lipzen A."/>
            <person name="He G."/>
            <person name="Yan M."/>
            <person name="Ng V."/>
            <person name="Cullen D."/>
            <person name="Martin F."/>
            <person name="Rosso M.-N."/>
            <person name="Henrissat B."/>
            <person name="Hibbett D."/>
            <person name="Martinez A.T."/>
            <person name="Grigoriev I.V."/>
        </authorList>
    </citation>
    <scope>NUCLEOTIDE SEQUENCE</scope>
    <source>
        <strain evidence="2">AH 40177</strain>
    </source>
</reference>
<keyword evidence="3" id="KW-1185">Reference proteome</keyword>
<dbReference type="InterPro" id="IPR036457">
    <property type="entry name" value="PPM-type-like_dom_sf"/>
</dbReference>
<dbReference type="Gene3D" id="3.60.40.10">
    <property type="entry name" value="PPM-type phosphatase domain"/>
    <property type="match status" value="1"/>
</dbReference>
<dbReference type="Proteomes" id="UP000772434">
    <property type="component" value="Unassembled WGS sequence"/>
</dbReference>
<evidence type="ECO:0000256" key="1">
    <source>
        <dbReference type="SAM" id="MobiDB-lite"/>
    </source>
</evidence>
<evidence type="ECO:0000313" key="3">
    <source>
        <dbReference type="Proteomes" id="UP000772434"/>
    </source>
</evidence>
<dbReference type="EMBL" id="JADNRY010000256">
    <property type="protein sequence ID" value="KAF9060185.1"/>
    <property type="molecule type" value="Genomic_DNA"/>
</dbReference>
<evidence type="ECO:0000313" key="2">
    <source>
        <dbReference type="EMBL" id="KAF9060185.1"/>
    </source>
</evidence>
<sequence>MPSQTSSPAPPTPKPTPSAPCGTRTPAHAHYYPSMNLITSSCASPSLVTRTPVPFHAAKWLRSQSKDGDAYMYTYQVHVLYADQSGYNWKEVTWLEAEQPGENVVENGRVMLNQLYERYLGDKVHSNMKTSPYLTATAEPEITTTRIRKSS</sequence>